<protein>
    <recommendedName>
        <fullName evidence="3">BTB domain-containing protein</fullName>
    </recommendedName>
</protein>
<keyword evidence="2" id="KW-1185">Reference proteome</keyword>
<accession>A0AAD7HAP7</accession>
<evidence type="ECO:0000313" key="1">
    <source>
        <dbReference type="EMBL" id="KAJ7716478.1"/>
    </source>
</evidence>
<proteinExistence type="predicted"/>
<evidence type="ECO:0000313" key="2">
    <source>
        <dbReference type="Proteomes" id="UP001215280"/>
    </source>
</evidence>
<dbReference type="Proteomes" id="UP001215280">
    <property type="component" value="Unassembled WGS sequence"/>
</dbReference>
<feature type="non-terminal residue" evidence="1">
    <location>
        <position position="1"/>
    </location>
</feature>
<feature type="non-terminal residue" evidence="1">
    <location>
        <position position="231"/>
    </location>
</feature>
<sequence>DDKYFFDDGDCMILTEGILFKVHRWALSRDPESMFRNMFALPQVPHADSEPIQTSGDSPHDFRALLWALYALPDEIQLQNEPGADIASLVIVANMAHKYSLMTFEAWALGIIWLHCQPGRDYLDGCPQEMLDRVFEAAESGGRQDLCGLVEERWLPRLQSGQLQLRHALDFGEKHGRRGFLATAYYQQARDMKSFAPSIGNATDFSQSNLTHDQIHRLLSGYCSLSLMLER</sequence>
<organism evidence="1 2">
    <name type="scientific">Mycena maculata</name>
    <dbReference type="NCBI Taxonomy" id="230809"/>
    <lineage>
        <taxon>Eukaryota</taxon>
        <taxon>Fungi</taxon>
        <taxon>Dikarya</taxon>
        <taxon>Basidiomycota</taxon>
        <taxon>Agaricomycotina</taxon>
        <taxon>Agaricomycetes</taxon>
        <taxon>Agaricomycetidae</taxon>
        <taxon>Agaricales</taxon>
        <taxon>Marasmiineae</taxon>
        <taxon>Mycenaceae</taxon>
        <taxon>Mycena</taxon>
    </lineage>
</organism>
<evidence type="ECO:0008006" key="3">
    <source>
        <dbReference type="Google" id="ProtNLM"/>
    </source>
</evidence>
<reference evidence="1" key="1">
    <citation type="submission" date="2023-03" db="EMBL/GenBank/DDBJ databases">
        <title>Massive genome expansion in bonnet fungi (Mycena s.s.) driven by repeated elements and novel gene families across ecological guilds.</title>
        <authorList>
            <consortium name="Lawrence Berkeley National Laboratory"/>
            <person name="Harder C.B."/>
            <person name="Miyauchi S."/>
            <person name="Viragh M."/>
            <person name="Kuo A."/>
            <person name="Thoen E."/>
            <person name="Andreopoulos B."/>
            <person name="Lu D."/>
            <person name="Skrede I."/>
            <person name="Drula E."/>
            <person name="Henrissat B."/>
            <person name="Morin E."/>
            <person name="Kohler A."/>
            <person name="Barry K."/>
            <person name="LaButti K."/>
            <person name="Morin E."/>
            <person name="Salamov A."/>
            <person name="Lipzen A."/>
            <person name="Mereny Z."/>
            <person name="Hegedus B."/>
            <person name="Baldrian P."/>
            <person name="Stursova M."/>
            <person name="Weitz H."/>
            <person name="Taylor A."/>
            <person name="Grigoriev I.V."/>
            <person name="Nagy L.G."/>
            <person name="Martin F."/>
            <person name="Kauserud H."/>
        </authorList>
    </citation>
    <scope>NUCLEOTIDE SEQUENCE</scope>
    <source>
        <strain evidence="1">CBHHK188m</strain>
    </source>
</reference>
<dbReference type="EMBL" id="JARJLG010000331">
    <property type="protein sequence ID" value="KAJ7716478.1"/>
    <property type="molecule type" value="Genomic_DNA"/>
</dbReference>
<gene>
    <name evidence="1" type="ORF">DFH07DRAFT_706009</name>
</gene>
<dbReference type="AlphaFoldDB" id="A0AAD7HAP7"/>
<name>A0AAD7HAP7_9AGAR</name>
<comment type="caution">
    <text evidence="1">The sequence shown here is derived from an EMBL/GenBank/DDBJ whole genome shotgun (WGS) entry which is preliminary data.</text>
</comment>